<organism evidence="1 2">
    <name type="scientific">Siminovitchia thermophila</name>
    <dbReference type="NCBI Taxonomy" id="1245522"/>
    <lineage>
        <taxon>Bacteria</taxon>
        <taxon>Bacillati</taxon>
        <taxon>Bacillota</taxon>
        <taxon>Bacilli</taxon>
        <taxon>Bacillales</taxon>
        <taxon>Bacillaceae</taxon>
        <taxon>Siminovitchia</taxon>
    </lineage>
</organism>
<gene>
    <name evidence="1" type="ORF">JOC94_000793</name>
</gene>
<protein>
    <submittedName>
        <fullName evidence="1">Uncharacterized protein</fullName>
    </submittedName>
</protein>
<evidence type="ECO:0000313" key="1">
    <source>
        <dbReference type="EMBL" id="MBM7713823.1"/>
    </source>
</evidence>
<name>A0ABS2R2E9_9BACI</name>
<dbReference type="RefSeq" id="WP_077113954.1">
    <property type="nucleotide sequence ID" value="NZ_JAFBFH010000004.1"/>
</dbReference>
<dbReference type="Proteomes" id="UP000823485">
    <property type="component" value="Unassembled WGS sequence"/>
</dbReference>
<dbReference type="EMBL" id="JAFBFH010000004">
    <property type="protein sequence ID" value="MBM7713823.1"/>
    <property type="molecule type" value="Genomic_DNA"/>
</dbReference>
<reference evidence="1 2" key="1">
    <citation type="submission" date="2021-01" db="EMBL/GenBank/DDBJ databases">
        <title>Genomic Encyclopedia of Type Strains, Phase IV (KMG-IV): sequencing the most valuable type-strain genomes for metagenomic binning, comparative biology and taxonomic classification.</title>
        <authorList>
            <person name="Goeker M."/>
        </authorList>
    </citation>
    <scope>NUCLEOTIDE SEQUENCE [LARGE SCALE GENOMIC DNA]</scope>
    <source>
        <strain evidence="1 2">DSM 105453</strain>
    </source>
</reference>
<accession>A0ABS2R2E9</accession>
<sequence length="73" mass="8363">MYRTILKNKKLGANIIKVEIGQLEKMSAAHRTVLYEAYQVYKDGLEEMEQGEVKERVTAGGTISLWRDDGCER</sequence>
<proteinExistence type="predicted"/>
<comment type="caution">
    <text evidence="1">The sequence shown here is derived from an EMBL/GenBank/DDBJ whole genome shotgun (WGS) entry which is preliminary data.</text>
</comment>
<evidence type="ECO:0000313" key="2">
    <source>
        <dbReference type="Proteomes" id="UP000823485"/>
    </source>
</evidence>
<keyword evidence="2" id="KW-1185">Reference proteome</keyword>